<dbReference type="AlphaFoldDB" id="A0A0P9CUS4"/>
<protein>
    <submittedName>
        <fullName evidence="1">Uncharacterized protein</fullName>
    </submittedName>
</protein>
<dbReference type="InterPro" id="IPR055828">
    <property type="entry name" value="DUF7405"/>
</dbReference>
<feature type="non-terminal residue" evidence="1">
    <location>
        <position position="1"/>
    </location>
</feature>
<evidence type="ECO:0000313" key="2">
    <source>
        <dbReference type="Proteomes" id="UP000050509"/>
    </source>
</evidence>
<proteinExistence type="predicted"/>
<accession>A0A0P9CUS4</accession>
<comment type="caution">
    <text evidence="1">The sequence shown here is derived from an EMBL/GenBank/DDBJ whole genome shotgun (WGS) entry which is preliminary data.</text>
</comment>
<reference evidence="1 2" key="1">
    <citation type="submission" date="2015-09" db="EMBL/GenBank/DDBJ databases">
        <title>Draft genome sequence of Kouleothrix aurantiaca JCM 19913.</title>
        <authorList>
            <person name="Hemp J."/>
        </authorList>
    </citation>
    <scope>NUCLEOTIDE SEQUENCE [LARGE SCALE GENOMIC DNA]</scope>
    <source>
        <strain evidence="1 2">COM-B</strain>
    </source>
</reference>
<gene>
    <name evidence="1" type="ORF">SE17_31000</name>
</gene>
<keyword evidence="2" id="KW-1185">Reference proteome</keyword>
<evidence type="ECO:0000313" key="1">
    <source>
        <dbReference type="EMBL" id="KPV49720.1"/>
    </source>
</evidence>
<dbReference type="EMBL" id="LJCR01001790">
    <property type="protein sequence ID" value="KPV49720.1"/>
    <property type="molecule type" value="Genomic_DNA"/>
</dbReference>
<dbReference type="Proteomes" id="UP000050509">
    <property type="component" value="Unassembled WGS sequence"/>
</dbReference>
<organism evidence="1 2">
    <name type="scientific">Kouleothrix aurantiaca</name>
    <dbReference type="NCBI Taxonomy" id="186479"/>
    <lineage>
        <taxon>Bacteria</taxon>
        <taxon>Bacillati</taxon>
        <taxon>Chloroflexota</taxon>
        <taxon>Chloroflexia</taxon>
        <taxon>Chloroflexales</taxon>
        <taxon>Roseiflexineae</taxon>
        <taxon>Roseiflexaceae</taxon>
        <taxon>Kouleothrix</taxon>
    </lineage>
</organism>
<sequence>IGDLFTLTSVRKGFVGRGFGSRSIAKQLALAGSIPGAEQIPDNAQLMMGFTSTQHGALAPGNLVNFETLPGVTDQQLTSYFAGGCTMHLSQLFTDLAQWYGRFTPSQRVARMFSPRTIAEPGVVTIPNDKDHRSQPVDVAGDATTYQVLGHNATIQQANRLSANTTDAYGRVWAAGTPISLRDDFNTFDNPFAWTSNPDLDQYSERPAAGLHFVSFTATSQQFHAMRLAMAGVMPNGTNLREAPYNISDSNNGINQVIRALHRQNFLIPPRDHRSFPLAELQEGIERLFVPLAGAS</sequence>
<name>A0A0P9CUS4_9CHLR</name>
<dbReference type="Pfam" id="PF24152">
    <property type="entry name" value="DUF7405"/>
    <property type="match status" value="1"/>
</dbReference>